<reference evidence="2" key="1">
    <citation type="submission" date="2018-10" db="EMBL/GenBank/DDBJ databases">
        <title>Fifty Aureobasidium pullulans genomes reveal a recombining polyextremotolerant generalist.</title>
        <authorList>
            <person name="Gostincar C."/>
            <person name="Turk M."/>
            <person name="Zajc J."/>
            <person name="Gunde-Cimerman N."/>
        </authorList>
    </citation>
    <scope>NUCLEOTIDE SEQUENCE [LARGE SCALE GENOMIC DNA]</scope>
    <source>
        <strain evidence="2">EXF-10085</strain>
    </source>
</reference>
<protein>
    <submittedName>
        <fullName evidence="2">PGAM-domain-containing protein</fullName>
    </submittedName>
</protein>
<sequence>MPPKSLYFVRHAQGEHNAQHDDSISDAILTPHGKSQCCDLKASFSHHDSVELIVSSPLRRALQTAVHAFTPALQRGEVKLLLQPLAQEMNAYACDIGTDRDELEKQVRTGQLWDPEIGVASDKVDFSAVEEGWNSKEGRWAPDRATVQKRAAKLRSWLYNRKEEIVVVVSHGGFLHALTEDWNGFNATVERPLLMVQQGTGWQNCEIREFVFTEKSTHSSAHVVEKAVEAPASNGEEKEPHVVKEVENMGMDER</sequence>
<accession>A0A4S9DCD9</accession>
<dbReference type="SMART" id="SM00855">
    <property type="entry name" value="PGAM"/>
    <property type="match status" value="1"/>
</dbReference>
<dbReference type="InterPro" id="IPR050275">
    <property type="entry name" value="PGM_Phosphatase"/>
</dbReference>
<dbReference type="SUPFAM" id="SSF53254">
    <property type="entry name" value="Phosphoglycerate mutase-like"/>
    <property type="match status" value="1"/>
</dbReference>
<feature type="region of interest" description="Disordered" evidence="1">
    <location>
        <begin position="230"/>
        <end position="254"/>
    </location>
</feature>
<evidence type="ECO:0000256" key="1">
    <source>
        <dbReference type="SAM" id="MobiDB-lite"/>
    </source>
</evidence>
<dbReference type="AlphaFoldDB" id="A0A4S9DCD9"/>
<dbReference type="PANTHER" id="PTHR48100:SF54">
    <property type="entry name" value="PHOSPHATASE SPAC5H10.03-RELATED"/>
    <property type="match status" value="1"/>
</dbReference>
<proteinExistence type="predicted"/>
<dbReference type="GO" id="GO:0016791">
    <property type="term" value="F:phosphatase activity"/>
    <property type="evidence" value="ECO:0007669"/>
    <property type="project" value="TreeGrafter"/>
</dbReference>
<dbReference type="InterPro" id="IPR029033">
    <property type="entry name" value="His_PPase_superfam"/>
</dbReference>
<dbReference type="InterPro" id="IPR013078">
    <property type="entry name" value="His_Pase_superF_clade-1"/>
</dbReference>
<feature type="compositionally biased region" description="Basic and acidic residues" evidence="1">
    <location>
        <begin position="235"/>
        <end position="254"/>
    </location>
</feature>
<dbReference type="PANTHER" id="PTHR48100">
    <property type="entry name" value="BROAD-SPECIFICITY PHOSPHATASE YOR283W-RELATED"/>
    <property type="match status" value="1"/>
</dbReference>
<gene>
    <name evidence="2" type="ORF">D6D13_00048</name>
</gene>
<dbReference type="CDD" id="cd07067">
    <property type="entry name" value="HP_PGM_like"/>
    <property type="match status" value="1"/>
</dbReference>
<evidence type="ECO:0000313" key="2">
    <source>
        <dbReference type="EMBL" id="THX18093.1"/>
    </source>
</evidence>
<dbReference type="Pfam" id="PF00300">
    <property type="entry name" value="His_Phos_1"/>
    <property type="match status" value="1"/>
</dbReference>
<comment type="caution">
    <text evidence="2">The sequence shown here is derived from an EMBL/GenBank/DDBJ whole genome shotgun (WGS) entry which is preliminary data.</text>
</comment>
<dbReference type="GO" id="GO:0005737">
    <property type="term" value="C:cytoplasm"/>
    <property type="evidence" value="ECO:0007669"/>
    <property type="project" value="TreeGrafter"/>
</dbReference>
<dbReference type="Gene3D" id="3.40.50.1240">
    <property type="entry name" value="Phosphoglycerate mutase-like"/>
    <property type="match status" value="1"/>
</dbReference>
<dbReference type="EMBL" id="QZAS01000001">
    <property type="protein sequence ID" value="THX18093.1"/>
    <property type="molecule type" value="Genomic_DNA"/>
</dbReference>
<name>A0A4S9DCD9_AURPU</name>
<organism evidence="2">
    <name type="scientific">Aureobasidium pullulans</name>
    <name type="common">Black yeast</name>
    <name type="synonym">Pullularia pullulans</name>
    <dbReference type="NCBI Taxonomy" id="5580"/>
    <lineage>
        <taxon>Eukaryota</taxon>
        <taxon>Fungi</taxon>
        <taxon>Dikarya</taxon>
        <taxon>Ascomycota</taxon>
        <taxon>Pezizomycotina</taxon>
        <taxon>Dothideomycetes</taxon>
        <taxon>Dothideomycetidae</taxon>
        <taxon>Dothideales</taxon>
        <taxon>Saccotheciaceae</taxon>
        <taxon>Aureobasidium</taxon>
    </lineage>
</organism>